<gene>
    <name evidence="1" type="ORF">A9Z42_0036330</name>
</gene>
<organism evidence="1 2">
    <name type="scientific">Trichoderma parareesei</name>
    <name type="common">Filamentous fungus</name>
    <dbReference type="NCBI Taxonomy" id="858221"/>
    <lineage>
        <taxon>Eukaryota</taxon>
        <taxon>Fungi</taxon>
        <taxon>Dikarya</taxon>
        <taxon>Ascomycota</taxon>
        <taxon>Pezizomycotina</taxon>
        <taxon>Sordariomycetes</taxon>
        <taxon>Hypocreomycetidae</taxon>
        <taxon>Hypocreales</taxon>
        <taxon>Hypocreaceae</taxon>
        <taxon>Trichoderma</taxon>
    </lineage>
</organism>
<evidence type="ECO:0000313" key="1">
    <source>
        <dbReference type="EMBL" id="OTA03195.1"/>
    </source>
</evidence>
<keyword evidence="2" id="KW-1185">Reference proteome</keyword>
<sequence>MCKVTRTRYSCRHNTIEYQSRCANASGNRCEKSIETLTSHEKCPKCNPAARHKEIADLYATYGEELAKLAELARRIDCQTMMVQLEGIRRGLAEERIRALAEVQERIEGEAVARKRVEEEVVRESGW</sequence>
<comment type="caution">
    <text evidence="1">The sequence shown here is derived from an EMBL/GenBank/DDBJ whole genome shotgun (WGS) entry which is preliminary data.</text>
</comment>
<proteinExistence type="predicted"/>
<reference evidence="1 2" key="1">
    <citation type="journal article" date="2015" name="Genome Announc.">
        <title>Genome sequence and annotation of Trichoderma parareesei, the ancestor of the cellulase producer Trichoderma reesei.</title>
        <authorList>
            <person name="Yang D."/>
            <person name="Pomraning K."/>
            <person name="Kopchinskiy A."/>
            <person name="Karimi Aghcheh R."/>
            <person name="Atanasova L."/>
            <person name="Chenthamara K."/>
            <person name="Baker S.E."/>
            <person name="Zhang R."/>
            <person name="Shen Q."/>
            <person name="Freitag M."/>
            <person name="Kubicek C.P."/>
            <person name="Druzhinina I.S."/>
        </authorList>
    </citation>
    <scope>NUCLEOTIDE SEQUENCE [LARGE SCALE GENOMIC DNA]</scope>
    <source>
        <strain evidence="1 2">CBS 125925</strain>
    </source>
</reference>
<dbReference type="OrthoDB" id="4894549at2759"/>
<name>A0A2H2ZR56_TRIPA</name>
<protein>
    <submittedName>
        <fullName evidence="1">Uncharacterized protein</fullName>
    </submittedName>
</protein>
<accession>A0A2H2ZR56</accession>
<evidence type="ECO:0000313" key="2">
    <source>
        <dbReference type="Proteomes" id="UP000219286"/>
    </source>
</evidence>
<dbReference type="AlphaFoldDB" id="A0A2H2ZR56"/>
<dbReference type="EMBL" id="LFMI01000387">
    <property type="protein sequence ID" value="OTA03195.1"/>
    <property type="molecule type" value="Genomic_DNA"/>
</dbReference>
<dbReference type="Proteomes" id="UP000219286">
    <property type="component" value="Unassembled WGS sequence"/>
</dbReference>